<dbReference type="AlphaFoldDB" id="A0A292ZC10"/>
<protein>
    <submittedName>
        <fullName evidence="1">Uncharacterized protein</fullName>
    </submittedName>
</protein>
<gene>
    <name evidence="1" type="ORF">SFOMI_0944</name>
</gene>
<accession>A0A292ZC10</accession>
<dbReference type="Proteomes" id="UP000221538">
    <property type="component" value="Unassembled WGS sequence"/>
</dbReference>
<evidence type="ECO:0000313" key="1">
    <source>
        <dbReference type="EMBL" id="GAY20420.1"/>
    </source>
</evidence>
<organism evidence="1 2">
    <name type="scientific">Sphingobium fuliginis (strain ATCC 27551)</name>
    <dbReference type="NCBI Taxonomy" id="336203"/>
    <lineage>
        <taxon>Bacteria</taxon>
        <taxon>Pseudomonadati</taxon>
        <taxon>Pseudomonadota</taxon>
        <taxon>Alphaproteobacteria</taxon>
        <taxon>Sphingomonadales</taxon>
        <taxon>Sphingomonadaceae</taxon>
        <taxon>Sphingobium</taxon>
    </lineage>
</organism>
<reference evidence="1 2" key="1">
    <citation type="journal article" date="2013" name="Biodegradation">
        <title>Occurrence of 4-tert-butylphenol (4-t-BP) biodegradation in an aquatic sample caused by the presence of Spirodela polyrrhiza and isolation of a 4-t-BP-utilizing bacterium.</title>
        <authorList>
            <person name="Ogata Y."/>
            <person name="Toyama T."/>
            <person name="Yu N."/>
            <person name="Wang X."/>
            <person name="Sei K."/>
            <person name="Ike M."/>
        </authorList>
    </citation>
    <scope>NUCLEOTIDE SEQUENCE [LARGE SCALE GENOMIC DNA]</scope>
    <source>
        <strain evidence="1 2">OMI</strain>
    </source>
</reference>
<comment type="caution">
    <text evidence="1">The sequence shown here is derived from an EMBL/GenBank/DDBJ whole genome shotgun (WGS) entry which is preliminary data.</text>
</comment>
<proteinExistence type="predicted"/>
<sequence length="54" mass="5985">MQVCLTRDLTAVATAPFDGGVQKVREVAPGLAFTKYAHVDHWCFSFGWNDRLTG</sequence>
<dbReference type="EMBL" id="BEWI01000030">
    <property type="protein sequence ID" value="GAY20420.1"/>
    <property type="molecule type" value="Genomic_DNA"/>
</dbReference>
<evidence type="ECO:0000313" key="2">
    <source>
        <dbReference type="Proteomes" id="UP000221538"/>
    </source>
</evidence>
<reference evidence="1 2" key="2">
    <citation type="journal article" date="2013" name="Environ. Sci. Technol.">
        <title>The 4-tert-butylphenol-utilizing bacterium Sphingobium fuliginis OMI can degrade bisphenols via phenolic ring hydroxylation and meta-cleavage pathway.</title>
        <authorList>
            <person name="Ogata Y."/>
            <person name="Goda S."/>
            <person name="Toyama T."/>
            <person name="Sei K."/>
            <person name="Ike M."/>
        </authorList>
    </citation>
    <scope>NUCLEOTIDE SEQUENCE [LARGE SCALE GENOMIC DNA]</scope>
    <source>
        <strain evidence="1 2">OMI</strain>
    </source>
</reference>
<name>A0A292ZC10_SPHSA</name>